<gene>
    <name evidence="1" type="ORF">PAHAL_5G540200</name>
</gene>
<organism evidence="1">
    <name type="scientific">Panicum hallii</name>
    <dbReference type="NCBI Taxonomy" id="206008"/>
    <lineage>
        <taxon>Eukaryota</taxon>
        <taxon>Viridiplantae</taxon>
        <taxon>Streptophyta</taxon>
        <taxon>Embryophyta</taxon>
        <taxon>Tracheophyta</taxon>
        <taxon>Spermatophyta</taxon>
        <taxon>Magnoliopsida</taxon>
        <taxon>Liliopsida</taxon>
        <taxon>Poales</taxon>
        <taxon>Poaceae</taxon>
        <taxon>PACMAD clade</taxon>
        <taxon>Panicoideae</taxon>
        <taxon>Panicodae</taxon>
        <taxon>Paniceae</taxon>
        <taxon>Panicinae</taxon>
        <taxon>Panicum</taxon>
        <taxon>Panicum sect. Panicum</taxon>
    </lineage>
</organism>
<dbReference type="PROSITE" id="PS51257">
    <property type="entry name" value="PROKAR_LIPOPROTEIN"/>
    <property type="match status" value="1"/>
</dbReference>
<evidence type="ECO:0000313" key="1">
    <source>
        <dbReference type="EMBL" id="PVH39588.1"/>
    </source>
</evidence>
<sequence length="68" mass="7768">MGTQRVQWYCSFSTRAVVSPISSLACVWTRTRVCTCGVSMVCVVVCVLCMYPLKKMQENFNVEYRCNT</sequence>
<dbReference type="AlphaFoldDB" id="A0A2T8IPM4"/>
<name>A0A2T8IPM4_9POAL</name>
<reference evidence="1" key="1">
    <citation type="submission" date="2018-04" db="EMBL/GenBank/DDBJ databases">
        <title>WGS assembly of Panicum hallii.</title>
        <authorList>
            <person name="Lovell J."/>
            <person name="Jenkins J."/>
            <person name="Lowry D."/>
            <person name="Mamidi S."/>
            <person name="Sreedasyam A."/>
            <person name="Weng X."/>
            <person name="Barry K."/>
            <person name="Bonette J."/>
            <person name="Campitelli B."/>
            <person name="Daum C."/>
            <person name="Gordon S."/>
            <person name="Gould B."/>
            <person name="Lipzen A."/>
            <person name="Macqueen A."/>
            <person name="Palacio-Mejia J."/>
            <person name="Plott C."/>
            <person name="Shakirov E."/>
            <person name="Shu S."/>
            <person name="Yoshinaga Y."/>
            <person name="Zane M."/>
            <person name="Rokhsar D."/>
            <person name="Grimwood J."/>
            <person name="Schmutz J."/>
            <person name="Juenger T."/>
        </authorList>
    </citation>
    <scope>NUCLEOTIDE SEQUENCE [LARGE SCALE GENOMIC DNA]</scope>
    <source>
        <strain evidence="1">FIL2</strain>
    </source>
</reference>
<proteinExistence type="predicted"/>
<dbReference type="Gramene" id="PVH39588">
    <property type="protein sequence ID" value="PVH39588"/>
    <property type="gene ID" value="PAHAL_5G540200"/>
</dbReference>
<accession>A0A2T8IPM4</accession>
<protein>
    <submittedName>
        <fullName evidence="1">Uncharacterized protein</fullName>
    </submittedName>
</protein>
<dbReference type="Proteomes" id="UP000243499">
    <property type="component" value="Chromosome 5"/>
</dbReference>
<dbReference type="EMBL" id="CM008050">
    <property type="protein sequence ID" value="PVH39588.1"/>
    <property type="molecule type" value="Genomic_DNA"/>
</dbReference>